<dbReference type="RefSeq" id="WP_143374615.1">
    <property type="nucleotide sequence ID" value="NZ_VJVZ01000012.1"/>
</dbReference>
<organism evidence="1 2">
    <name type="scientific">Flavobacterium zepuense</name>
    <dbReference type="NCBI Taxonomy" id="2593302"/>
    <lineage>
        <taxon>Bacteria</taxon>
        <taxon>Pseudomonadati</taxon>
        <taxon>Bacteroidota</taxon>
        <taxon>Flavobacteriia</taxon>
        <taxon>Flavobacteriales</taxon>
        <taxon>Flavobacteriaceae</taxon>
        <taxon>Flavobacterium</taxon>
    </lineage>
</organism>
<evidence type="ECO:0000313" key="2">
    <source>
        <dbReference type="Proteomes" id="UP000320643"/>
    </source>
</evidence>
<reference evidence="1 2" key="1">
    <citation type="submission" date="2019-07" db="EMBL/GenBank/DDBJ databases">
        <title>Flavobacterium sp. nov., isolated from glacier ice.</title>
        <authorList>
            <person name="Liu Q."/>
            <person name="Xin Y.-H."/>
        </authorList>
    </citation>
    <scope>NUCLEOTIDE SEQUENCE [LARGE SCALE GENOMIC DNA]</scope>
    <source>
        <strain evidence="1 2">ZT4R6</strain>
    </source>
</reference>
<dbReference type="Proteomes" id="UP000320643">
    <property type="component" value="Unassembled WGS sequence"/>
</dbReference>
<accession>A0A552UWF5</accession>
<evidence type="ECO:0000313" key="1">
    <source>
        <dbReference type="EMBL" id="TRW22572.1"/>
    </source>
</evidence>
<comment type="caution">
    <text evidence="1">The sequence shown here is derived from an EMBL/GenBank/DDBJ whole genome shotgun (WGS) entry which is preliminary data.</text>
</comment>
<sequence length="734" mass="83322">MSLLLYINGQLADLDAGQTIAQTKQVNDLNSLDNRQASYTNKFKLPKTATNVKIMEYLTVTGNNSNVPYQKNECSLFSETGECFVYNGWAMITDGGNDYEAVIYDGIVSLYKKIENQTLANLELADDLNHTKTLANVMASWSNPNTKYKYIMANYNGATHYIPPSFPPQLVVNVDYLLPSVNVSWLWQKVFTQYGFTYSGSVFNSEDFTNLWVTYPKGVATSDLNVSQLESDTILYHTPATVYNTIYYVAFTGNPVTNLLSFNSNIFCQVAQTGKYRLNISGKITTSGAPTKMYLAKNTSNLSADYAPQFKNITHELDSGTDFSRSVLFDLQAGDSVAIVIRSADSAGQYYLHHDECELTVNLELVGGKEIDFQGAFENFSIRDFVNEVIYRFGLTLYKRKDDNHYDFLTLQEQLQTPQLQNWSSRFVRKTAEKYTFSNYAQQNYLRYAYNNKDDSYHDAAFAVNNANLDDTKDIFKSKIYAPEKDHAMYLGTPSNIYKMWDKDVNVDAETGQTNITYKPLDSRFYFLKSTVKQFGSPIKIGSKEYNTSQLIYSCPIESFYKLPFTDVVQDYYTPLNAISDKAQIVTAEFWLTDNDIANFDFKKLYYLEQLSSYFIMNKINNYIPGKPTKCDLVRVQYTGEAQPYLALTHIQINGLATTSYNVSSFGNTTIILQYYQHYNDTAEIVWQNATGGTQSPIPLTFPFAGTFTVRLWCNGLTSNTITITLPSNQTIYA</sequence>
<proteinExistence type="predicted"/>
<gene>
    <name evidence="1" type="ORF">FMM05_16970</name>
</gene>
<name>A0A552UWF5_9FLAO</name>
<dbReference type="AlphaFoldDB" id="A0A552UWF5"/>
<protein>
    <submittedName>
        <fullName evidence="1">Uncharacterized protein</fullName>
    </submittedName>
</protein>
<dbReference type="OrthoDB" id="910810at2"/>
<dbReference type="EMBL" id="VJVZ01000012">
    <property type="protein sequence ID" value="TRW22572.1"/>
    <property type="molecule type" value="Genomic_DNA"/>
</dbReference>
<keyword evidence="2" id="KW-1185">Reference proteome</keyword>